<keyword evidence="1" id="KW-0812">Transmembrane</keyword>
<proteinExistence type="predicted"/>
<dbReference type="Proteomes" id="UP000601789">
    <property type="component" value="Unassembled WGS sequence"/>
</dbReference>
<sequence>MLKRFFKDQNGATAIEFSLIATLVSLAVLGAVSMLSDNVAAMFENTATEVRNATSSR</sequence>
<comment type="caution">
    <text evidence="2">The sequence shown here is derived from an EMBL/GenBank/DDBJ whole genome shotgun (WGS) entry which is preliminary data.</text>
</comment>
<evidence type="ECO:0000313" key="3">
    <source>
        <dbReference type="Proteomes" id="UP000601789"/>
    </source>
</evidence>
<name>A0ABS0SG00_9HYPH</name>
<dbReference type="RefSeq" id="WP_198476934.1">
    <property type="nucleotide sequence ID" value="NZ_JADGMQ010000008.1"/>
</dbReference>
<organism evidence="2 3">
    <name type="scientific">Aquamicrobium zhengzhouense</name>
    <dbReference type="NCBI Taxonomy" id="2781738"/>
    <lineage>
        <taxon>Bacteria</taxon>
        <taxon>Pseudomonadati</taxon>
        <taxon>Pseudomonadota</taxon>
        <taxon>Alphaproteobacteria</taxon>
        <taxon>Hyphomicrobiales</taxon>
        <taxon>Phyllobacteriaceae</taxon>
        <taxon>Aquamicrobium</taxon>
    </lineage>
</organism>
<keyword evidence="3" id="KW-1185">Reference proteome</keyword>
<reference evidence="2 3" key="1">
    <citation type="submission" date="2020-10" db="EMBL/GenBank/DDBJ databases">
        <title>Aquamicrobium zhengzhouensis sp. nov., a exopolysaccharide producing bacterium isolated from farmland soil.</title>
        <authorList>
            <person name="Wang X."/>
        </authorList>
    </citation>
    <scope>NUCLEOTIDE SEQUENCE [LARGE SCALE GENOMIC DNA]</scope>
    <source>
        <strain evidence="3">cd-1</strain>
    </source>
</reference>
<gene>
    <name evidence="2" type="ORF">IOD40_12780</name>
</gene>
<dbReference type="EMBL" id="JADGMQ010000008">
    <property type="protein sequence ID" value="MBI1621535.1"/>
    <property type="molecule type" value="Genomic_DNA"/>
</dbReference>
<dbReference type="Pfam" id="PF04964">
    <property type="entry name" value="Flp_Fap"/>
    <property type="match status" value="1"/>
</dbReference>
<accession>A0ABS0SG00</accession>
<dbReference type="InterPro" id="IPR007047">
    <property type="entry name" value="Flp_Fap"/>
</dbReference>
<protein>
    <submittedName>
        <fullName evidence="2">Flp family type IVb pilin</fullName>
    </submittedName>
</protein>
<evidence type="ECO:0000313" key="2">
    <source>
        <dbReference type="EMBL" id="MBI1621535.1"/>
    </source>
</evidence>
<keyword evidence="1" id="KW-1133">Transmembrane helix</keyword>
<feature type="transmembrane region" description="Helical" evidence="1">
    <location>
        <begin position="12"/>
        <end position="35"/>
    </location>
</feature>
<keyword evidence="1" id="KW-0472">Membrane</keyword>
<evidence type="ECO:0000256" key="1">
    <source>
        <dbReference type="SAM" id="Phobius"/>
    </source>
</evidence>